<evidence type="ECO:0000256" key="1">
    <source>
        <dbReference type="ARBA" id="ARBA00004496"/>
    </source>
</evidence>
<gene>
    <name evidence="7" type="ORF">HHI36_004326</name>
</gene>
<proteinExistence type="predicted"/>
<keyword evidence="4 5" id="KW-0175">Coiled coil</keyword>
<dbReference type="PROSITE" id="PS50913">
    <property type="entry name" value="GRIP"/>
    <property type="match status" value="1"/>
</dbReference>
<comment type="subcellular location">
    <subcellularLocation>
        <location evidence="1">Cytoplasm</location>
    </subcellularLocation>
</comment>
<evidence type="ECO:0000256" key="2">
    <source>
        <dbReference type="ARBA" id="ARBA00022490"/>
    </source>
</evidence>
<sequence>MLKLVREIEVLTENSTKLQQQIDEFKRKEEQHNYKLIDIDIQTDEYIPEDVKEEIQVLRSENSQLLIEMNEMNQELKERGENLSKLQAHCDEIKKKIQIYETQANKNINNLSEKEETIKALKAEIEDLKMETKDFLLKDQQVIELKNEIEALKEQINSNDVSNYAESDIMSTSTISRTEESERLKDLEGSWEEKYNKLRNLAIKLKAKLRDQTVELNKEKAENLEMQLKFNRNFDSLKALQSEYDLISEELESSKNKCLEFTKQLEINERNSNSKDDDVNQLKIEIDNLKKDKTKTETWKKQISIKVQALRKELEEKESNLSKLNAELEAKEQALKLEIESHRQTKNSLQHSTNENKKNTVLNLEMQDYEKSVKDLSQKLERKNDQITKLKGQVDSQKITITALREQSVILEEKIRNHESDLDSIKFEANAYKKKNNDIENVLQVKEDEILALSQQLETIRSQNEELSTELSKDIAERQKIINNLREEKESLYLQNFNLQQSNKDLQQKLSLKEEELATISSEYEIYKIRAQSVLRQNQSRDIGLEEKLTGNVTSLTSQIEVLHSEMKELRNLKEILQKENENYKAERNTLISKHEEVSNEISEVKSQYDKLLEKYNQTLDEHNETVRSLKIHAETLGQCYRQQITEQEVRHNREIVELQSKLEKAPSPTEVVIQTLPTMPREEGEGSESTESINRLPVPLEKLLSDGEDLNIGTLKRQINEQESKLKHLTELLADTEQDLAKHVQMNKVLKEEIRRQQRAVEREKHAENLEYLKNVMFKFITSNNGDERNRLVPVLNTILKLSPEETQKLNMVAKGDPGLKAWSSYLGMWSSPSNK</sequence>
<organism evidence="7 8">
    <name type="scientific">Cryptolaemus montrouzieri</name>
    <dbReference type="NCBI Taxonomy" id="559131"/>
    <lineage>
        <taxon>Eukaryota</taxon>
        <taxon>Metazoa</taxon>
        <taxon>Ecdysozoa</taxon>
        <taxon>Arthropoda</taxon>
        <taxon>Hexapoda</taxon>
        <taxon>Insecta</taxon>
        <taxon>Pterygota</taxon>
        <taxon>Neoptera</taxon>
        <taxon>Endopterygota</taxon>
        <taxon>Coleoptera</taxon>
        <taxon>Polyphaga</taxon>
        <taxon>Cucujiformia</taxon>
        <taxon>Coccinelloidea</taxon>
        <taxon>Coccinellidae</taxon>
        <taxon>Scymninae</taxon>
        <taxon>Scymnini</taxon>
        <taxon>Cryptolaemus</taxon>
    </lineage>
</organism>
<evidence type="ECO:0000256" key="5">
    <source>
        <dbReference type="SAM" id="Coils"/>
    </source>
</evidence>
<feature type="coiled-coil region" evidence="5">
    <location>
        <begin position="1"/>
        <end position="28"/>
    </location>
</feature>
<dbReference type="SMART" id="SM00755">
    <property type="entry name" value="Grip"/>
    <property type="match status" value="1"/>
</dbReference>
<reference evidence="7 8" key="1">
    <citation type="journal article" date="2021" name="BMC Biol.">
        <title>Horizontally acquired antibacterial genes associated with adaptive radiation of ladybird beetles.</title>
        <authorList>
            <person name="Li H.S."/>
            <person name="Tang X.F."/>
            <person name="Huang Y.H."/>
            <person name="Xu Z.Y."/>
            <person name="Chen M.L."/>
            <person name="Du X.Y."/>
            <person name="Qiu B.Y."/>
            <person name="Chen P.T."/>
            <person name="Zhang W."/>
            <person name="Slipinski A."/>
            <person name="Escalona H.E."/>
            <person name="Waterhouse R.M."/>
            <person name="Zwick A."/>
            <person name="Pang H."/>
        </authorList>
    </citation>
    <scope>NUCLEOTIDE SEQUENCE [LARGE SCALE GENOMIC DNA]</scope>
    <source>
        <strain evidence="7">SYSU2018</strain>
    </source>
</reference>
<comment type="caution">
    <text evidence="7">The sequence shown here is derived from an EMBL/GenBank/DDBJ whole genome shotgun (WGS) entry which is preliminary data.</text>
</comment>
<dbReference type="PANTHER" id="PTHR18902">
    <property type="entry name" value="NUCLEAR MITOTIC APPARATUS PROTEIN 1-RELATED"/>
    <property type="match status" value="1"/>
</dbReference>
<dbReference type="PANTHER" id="PTHR18902:SF25">
    <property type="entry name" value="GRIP AND COILED-COIL DOMAIN-CONTAINING PROTEIN 2"/>
    <property type="match status" value="1"/>
</dbReference>
<feature type="coiled-coil region" evidence="5">
    <location>
        <begin position="55"/>
        <end position="162"/>
    </location>
</feature>
<dbReference type="Proteomes" id="UP001516400">
    <property type="component" value="Unassembled WGS sequence"/>
</dbReference>
<feature type="coiled-coil region" evidence="5">
    <location>
        <begin position="713"/>
        <end position="772"/>
    </location>
</feature>
<dbReference type="GO" id="GO:0005737">
    <property type="term" value="C:cytoplasm"/>
    <property type="evidence" value="ECO:0007669"/>
    <property type="project" value="UniProtKB-SubCell"/>
</dbReference>
<dbReference type="InterPro" id="IPR000237">
    <property type="entry name" value="GRIP_dom"/>
</dbReference>
<feature type="coiled-coil region" evidence="5">
    <location>
        <begin position="195"/>
        <end position="523"/>
    </location>
</feature>
<dbReference type="Pfam" id="PF01465">
    <property type="entry name" value="GRIP"/>
    <property type="match status" value="1"/>
</dbReference>
<evidence type="ECO:0000256" key="3">
    <source>
        <dbReference type="ARBA" id="ARBA00022553"/>
    </source>
</evidence>
<keyword evidence="3" id="KW-0597">Phosphoprotein</keyword>
<keyword evidence="2" id="KW-0963">Cytoplasm</keyword>
<dbReference type="AlphaFoldDB" id="A0ABD2NRJ1"/>
<keyword evidence="8" id="KW-1185">Reference proteome</keyword>
<name>A0ABD2NRJ1_9CUCU</name>
<protein>
    <recommendedName>
        <fullName evidence="6">GRIP domain-containing protein</fullName>
    </recommendedName>
</protein>
<accession>A0ABD2NRJ1</accession>
<evidence type="ECO:0000313" key="8">
    <source>
        <dbReference type="Proteomes" id="UP001516400"/>
    </source>
</evidence>
<feature type="domain" description="GRIP" evidence="6">
    <location>
        <begin position="764"/>
        <end position="814"/>
    </location>
</feature>
<evidence type="ECO:0000256" key="4">
    <source>
        <dbReference type="ARBA" id="ARBA00023054"/>
    </source>
</evidence>
<feature type="coiled-coil region" evidence="5">
    <location>
        <begin position="553"/>
        <end position="662"/>
    </location>
</feature>
<evidence type="ECO:0000259" key="6">
    <source>
        <dbReference type="PROSITE" id="PS50913"/>
    </source>
</evidence>
<dbReference type="InterPro" id="IPR051841">
    <property type="entry name" value="MT-Golgi_org_protein"/>
</dbReference>
<evidence type="ECO:0000313" key="7">
    <source>
        <dbReference type="EMBL" id="KAL3281102.1"/>
    </source>
</evidence>
<dbReference type="Gene3D" id="1.10.220.60">
    <property type="entry name" value="GRIP domain"/>
    <property type="match status" value="1"/>
</dbReference>
<dbReference type="EMBL" id="JABFTP020000144">
    <property type="protein sequence ID" value="KAL3281102.1"/>
    <property type="molecule type" value="Genomic_DNA"/>
</dbReference>